<evidence type="ECO:0000256" key="4">
    <source>
        <dbReference type="SAM" id="MobiDB-lite"/>
    </source>
</evidence>
<dbReference type="GO" id="GO:1901982">
    <property type="term" value="F:maltose binding"/>
    <property type="evidence" value="ECO:0007669"/>
    <property type="project" value="TreeGrafter"/>
</dbReference>
<dbReference type="PROSITE" id="PS51257">
    <property type="entry name" value="PROKAR_LIPOPROTEIN"/>
    <property type="match status" value="1"/>
</dbReference>
<feature type="region of interest" description="Disordered" evidence="4">
    <location>
        <begin position="26"/>
        <end position="48"/>
    </location>
</feature>
<evidence type="ECO:0000256" key="5">
    <source>
        <dbReference type="SAM" id="SignalP"/>
    </source>
</evidence>
<comment type="similarity">
    <text evidence="1">Belongs to the bacterial solute-binding protein 1 family.</text>
</comment>
<dbReference type="GO" id="GO:0055085">
    <property type="term" value="P:transmembrane transport"/>
    <property type="evidence" value="ECO:0007669"/>
    <property type="project" value="InterPro"/>
</dbReference>
<feature type="chain" id="PRO_5038787958" evidence="5">
    <location>
        <begin position="23"/>
        <end position="398"/>
    </location>
</feature>
<accession>A0A6G2CS68</accession>
<feature type="non-terminal residue" evidence="6">
    <location>
        <position position="398"/>
    </location>
</feature>
<dbReference type="PROSITE" id="PS01037">
    <property type="entry name" value="SBP_BACTERIAL_1"/>
    <property type="match status" value="1"/>
</dbReference>
<organism evidence="6">
    <name type="scientific">Turicibacter sanguinis</name>
    <dbReference type="NCBI Taxonomy" id="154288"/>
    <lineage>
        <taxon>Bacteria</taxon>
        <taxon>Bacillati</taxon>
        <taxon>Bacillota</taxon>
        <taxon>Erysipelotrichia</taxon>
        <taxon>Erysipelotrichales</taxon>
        <taxon>Turicibacteraceae</taxon>
        <taxon>Turicibacter</taxon>
    </lineage>
</organism>
<reference evidence="6" key="1">
    <citation type="journal article" date="2019" name="Nat. Med.">
        <title>A library of human gut bacterial isolates paired with longitudinal multiomics data enables mechanistic microbiome research.</title>
        <authorList>
            <person name="Poyet M."/>
            <person name="Groussin M."/>
            <person name="Gibbons S.M."/>
            <person name="Avila-Pacheco J."/>
            <person name="Jiang X."/>
            <person name="Kearney S.M."/>
            <person name="Perrotta A.R."/>
            <person name="Berdy B."/>
            <person name="Zhao S."/>
            <person name="Lieberman T.D."/>
            <person name="Swanson P.K."/>
            <person name="Smith M."/>
            <person name="Roesemann S."/>
            <person name="Alexander J.E."/>
            <person name="Rich S.A."/>
            <person name="Livny J."/>
            <person name="Vlamakis H."/>
            <person name="Clish C."/>
            <person name="Bullock K."/>
            <person name="Deik A."/>
            <person name="Scott J."/>
            <person name="Pierce K.A."/>
            <person name="Xavier R.J."/>
            <person name="Alm E.J."/>
        </authorList>
    </citation>
    <scope>NUCLEOTIDE SEQUENCE</scope>
    <source>
        <strain evidence="6">BIOML-A179</strain>
    </source>
</reference>
<evidence type="ECO:0000256" key="3">
    <source>
        <dbReference type="ARBA" id="ARBA00022729"/>
    </source>
</evidence>
<keyword evidence="2" id="KW-0813">Transport</keyword>
<dbReference type="GO" id="GO:0015768">
    <property type="term" value="P:maltose transport"/>
    <property type="evidence" value="ECO:0007669"/>
    <property type="project" value="TreeGrafter"/>
</dbReference>
<feature type="signal peptide" evidence="5">
    <location>
        <begin position="1"/>
        <end position="22"/>
    </location>
</feature>
<comment type="caution">
    <text evidence="6">The sequence shown here is derived from an EMBL/GenBank/DDBJ whole genome shotgun (WGS) entry which is preliminary data.</text>
</comment>
<protein>
    <submittedName>
        <fullName evidence="6">Extracellular solute-binding protein</fullName>
    </submittedName>
</protein>
<dbReference type="AlphaFoldDB" id="A0A6G2CS68"/>
<dbReference type="CDD" id="cd13586">
    <property type="entry name" value="PBP2_Maltose_binding_like"/>
    <property type="match status" value="1"/>
</dbReference>
<evidence type="ECO:0000256" key="1">
    <source>
        <dbReference type="ARBA" id="ARBA00008520"/>
    </source>
</evidence>
<evidence type="ECO:0000256" key="2">
    <source>
        <dbReference type="ARBA" id="ARBA00022448"/>
    </source>
</evidence>
<sequence>MKKLLSLGLVASLSLTGLVACGGNDAETPAETPSNGSAETTEKPATSGEKVEIKLWLDDDDYAAAIEPAIEAAYPNIDVVYEKVGAVDARTKLELDGPAGLGGDVFIQPHDGMSESILSNILLPLGSDLGNMIEERMLEGAVGTVKVDNTYYGIPLATESLALFYNKTLLEENGFEVATSFEQIKEQAAQYNDAATNKFLLRFQPGNSYDMHFFLTGAGFQLYGENHDDASQVNLNTPEVVAGLEFFKSMKEYLPVPYADLNWDTVHGEFIKGNVPYMISGPWSIAEAKQGAIDNEFEWGVTTIPTINGVQPETFSGNIIACVSAYTQHPTEAKQVAEFLASEEGLQIMYDVQGKIPALKDASVIEGVTEDPYVAGILAQAEYAQPMPILPEMSKYWG</sequence>
<evidence type="ECO:0000313" key="6">
    <source>
        <dbReference type="EMBL" id="MTL95579.1"/>
    </source>
</evidence>
<dbReference type="GO" id="GO:0055052">
    <property type="term" value="C:ATP-binding cassette (ABC) transporter complex, substrate-binding subunit-containing"/>
    <property type="evidence" value="ECO:0007669"/>
    <property type="project" value="TreeGrafter"/>
</dbReference>
<gene>
    <name evidence="6" type="ORF">GMA64_13700</name>
</gene>
<dbReference type="Gene3D" id="3.40.190.10">
    <property type="entry name" value="Periplasmic binding protein-like II"/>
    <property type="match status" value="2"/>
</dbReference>
<dbReference type="PANTHER" id="PTHR30061">
    <property type="entry name" value="MALTOSE-BINDING PERIPLASMIC PROTEIN"/>
    <property type="match status" value="1"/>
</dbReference>
<dbReference type="SUPFAM" id="SSF53850">
    <property type="entry name" value="Periplasmic binding protein-like II"/>
    <property type="match status" value="1"/>
</dbReference>
<dbReference type="GO" id="GO:0042956">
    <property type="term" value="P:maltodextrin transmembrane transport"/>
    <property type="evidence" value="ECO:0007669"/>
    <property type="project" value="TreeGrafter"/>
</dbReference>
<dbReference type="EMBL" id="WMQV01000065">
    <property type="protein sequence ID" value="MTL95579.1"/>
    <property type="molecule type" value="Genomic_DNA"/>
</dbReference>
<dbReference type="Pfam" id="PF13416">
    <property type="entry name" value="SBP_bac_8"/>
    <property type="match status" value="1"/>
</dbReference>
<name>A0A6G2CS68_9FIRM</name>
<dbReference type="PANTHER" id="PTHR30061:SF50">
    <property type="entry name" value="MALTOSE_MALTODEXTRIN-BINDING PERIPLASMIC PROTEIN"/>
    <property type="match status" value="1"/>
</dbReference>
<dbReference type="InterPro" id="IPR006061">
    <property type="entry name" value="SBP_1_CS"/>
</dbReference>
<dbReference type="InterPro" id="IPR006059">
    <property type="entry name" value="SBP"/>
</dbReference>
<keyword evidence="3 5" id="KW-0732">Signal</keyword>
<proteinExistence type="inferred from homology"/>